<dbReference type="Pfam" id="PF14837">
    <property type="entry name" value="INTS5_N"/>
    <property type="match status" value="1"/>
</dbReference>
<reference evidence="3" key="1">
    <citation type="journal article" date="2010" name="Science">
        <title>Plasticity of animal genome architecture unmasked by rapid evolution of a pelagic tunicate.</title>
        <authorList>
            <person name="Denoeud F."/>
            <person name="Henriet S."/>
            <person name="Mungpakdee S."/>
            <person name="Aury J.M."/>
            <person name="Da Silva C."/>
            <person name="Brinkmann H."/>
            <person name="Mikhaleva J."/>
            <person name="Olsen L.C."/>
            <person name="Jubin C."/>
            <person name="Canestro C."/>
            <person name="Bouquet J.M."/>
            <person name="Danks G."/>
            <person name="Poulain J."/>
            <person name="Campsteijn C."/>
            <person name="Adamski M."/>
            <person name="Cross I."/>
            <person name="Yadetie F."/>
            <person name="Muffato M."/>
            <person name="Louis A."/>
            <person name="Butcher S."/>
            <person name="Tsagkogeorga G."/>
            <person name="Konrad A."/>
            <person name="Singh S."/>
            <person name="Jensen M.F."/>
            <person name="Cong E.H."/>
            <person name="Eikeseth-Otteraa H."/>
            <person name="Noel B."/>
            <person name="Anthouard V."/>
            <person name="Porcel B.M."/>
            <person name="Kachouri-Lafond R."/>
            <person name="Nishino A."/>
            <person name="Ugolini M."/>
            <person name="Chourrout P."/>
            <person name="Nishida H."/>
            <person name="Aasland R."/>
            <person name="Huzurbazar S."/>
            <person name="Westhof E."/>
            <person name="Delsuc F."/>
            <person name="Lehrach H."/>
            <person name="Reinhardt R."/>
            <person name="Weissenbach J."/>
            <person name="Roy S.W."/>
            <person name="Artiguenave F."/>
            <person name="Postlethwait J.H."/>
            <person name="Manak J.R."/>
            <person name="Thompson E.M."/>
            <person name="Jaillon O."/>
            <person name="Du Pasquier L."/>
            <person name="Boudinot P."/>
            <person name="Liberles D.A."/>
            <person name="Volff J.N."/>
            <person name="Philippe H."/>
            <person name="Lenhard B."/>
            <person name="Roest Crollius H."/>
            <person name="Wincker P."/>
            <person name="Chourrout D."/>
        </authorList>
    </citation>
    <scope>NUCLEOTIDE SEQUENCE [LARGE SCALE GENOMIC DNA]</scope>
</reference>
<evidence type="ECO:0008006" key="5">
    <source>
        <dbReference type="Google" id="ProtNLM"/>
    </source>
</evidence>
<dbReference type="OrthoDB" id="10441445at2759"/>
<dbReference type="InterPro" id="IPR029445">
    <property type="entry name" value="INTS5_N"/>
</dbReference>
<dbReference type="Pfam" id="PF14838">
    <property type="entry name" value="INTS5_C"/>
    <property type="match status" value="1"/>
</dbReference>
<dbReference type="PANTHER" id="PTHR31697:SF2">
    <property type="entry name" value="INTEGRATOR COMPLEX SUBUNIT 5"/>
    <property type="match status" value="1"/>
</dbReference>
<sequence>MDRNRTVNPQTTNTVESLAVLIRNNAPEDIKLQNCINLLRTCPVAREDILHNVAAAAKRNILRNPQIMKPSLEEMRRQANKQGQSERDLKMALGELQKLMHEKETASAWTAELTFWAISTAKNIGCELVKVDKFPRDNVETTKTWTSDVQVMNSLSCIVVSGIHYTIDKGDYSLVDFLIQEAAVVKPVLDWLLASVAISKPEYILSMLLNSGFEVFRRASASTEKEAQLHALTVILEYLIENKPDIVAECLLKPLRPDYEHVLLWCVYLIRILENSINANKVELVRRITKQAVRYLTPELLAALHKQKVERHPDLKLEDIKASVTNISSESNSYDLTHVFVTIANGDAEFEETDVEIRFVLRDILSSILDKLEDQSLLANTRNETNQMLSKISIPSTMTSVDPAYRLLRMTMISTDFTNRVFCLSKLLKSVKDLQAQNALIKLVKETIMNQEEDCLSRAITEAFETAEDHKALLKNLLMLAEANENNEAPDASSANVKSIIADQTITHLTFNIAQILDAFKLRDPESIILVVKILGKLKLELAPTSLNLALEAMTSEFSLFLSAKYDEAFSKIWDFLVKMALKDPPSFSTILRFLLEAVKKSHKRSKVEFEVPDKKVISLLEQVQKTSQKAPSIMGVGIIGKGAKRRRVVPPEEFEEESQLNSVVFQFVAEILSSLEDEEHKLTSANTVVSLVTETFCEEHPDIDCFWPIPVGRGGQRTNLEKDLLLLKNIPKLIFPLIDLLADDWRIFNRITFILRAKMNQLLAFWESCRFSEAISCRKELRESVNLITLFSKSGIIPDILAQTSLIYEFCTPYHVFLLLNSIWGYLHCHPPTDELLDSKFQGVNTDIFMTDARNIMLENIDRTGHLFDKFFS</sequence>
<evidence type="ECO:0000313" key="4">
    <source>
        <dbReference type="Proteomes" id="UP000001307"/>
    </source>
</evidence>
<name>E4X811_OIKDI</name>
<dbReference type="AlphaFoldDB" id="E4X811"/>
<dbReference type="GO" id="GO:0034472">
    <property type="term" value="P:snRNA 3'-end processing"/>
    <property type="evidence" value="ECO:0007669"/>
    <property type="project" value="TreeGrafter"/>
</dbReference>
<dbReference type="Proteomes" id="UP000001307">
    <property type="component" value="Unassembled WGS sequence"/>
</dbReference>
<proteinExistence type="predicted"/>
<protein>
    <recommendedName>
        <fullName evidence="5">Integrator complex subunit 5 C-terminal domain-containing protein</fullName>
    </recommendedName>
</protein>
<dbReference type="EMBL" id="FN653028">
    <property type="protein sequence ID" value="CBY18834.1"/>
    <property type="molecule type" value="Genomic_DNA"/>
</dbReference>
<evidence type="ECO:0000259" key="2">
    <source>
        <dbReference type="Pfam" id="PF14838"/>
    </source>
</evidence>
<gene>
    <name evidence="3" type="ORF">GSOID_T00003702001</name>
</gene>
<dbReference type="InParanoid" id="E4X811"/>
<feature type="domain" description="Integrator complex subunit 5 C-terminal" evidence="2">
    <location>
        <begin position="385"/>
        <end position="837"/>
    </location>
</feature>
<keyword evidence="4" id="KW-1185">Reference proteome</keyword>
<dbReference type="PANTHER" id="PTHR31697">
    <property type="entry name" value="INTEGRATOR COMPLEX SUBUNIT 5"/>
    <property type="match status" value="1"/>
</dbReference>
<evidence type="ECO:0000313" key="3">
    <source>
        <dbReference type="EMBL" id="CBY18834.1"/>
    </source>
</evidence>
<dbReference type="InterPro" id="IPR040316">
    <property type="entry name" value="INTS5"/>
</dbReference>
<dbReference type="InterPro" id="IPR029444">
    <property type="entry name" value="INTS5_C"/>
</dbReference>
<evidence type="ECO:0000259" key="1">
    <source>
        <dbReference type="Pfam" id="PF14837"/>
    </source>
</evidence>
<organism evidence="3">
    <name type="scientific">Oikopleura dioica</name>
    <name type="common">Tunicate</name>
    <dbReference type="NCBI Taxonomy" id="34765"/>
    <lineage>
        <taxon>Eukaryota</taxon>
        <taxon>Metazoa</taxon>
        <taxon>Chordata</taxon>
        <taxon>Tunicata</taxon>
        <taxon>Appendicularia</taxon>
        <taxon>Copelata</taxon>
        <taxon>Oikopleuridae</taxon>
        <taxon>Oikopleura</taxon>
    </lineage>
</organism>
<feature type="domain" description="Integrator complex subunit 5 N-terminal" evidence="1">
    <location>
        <begin position="28"/>
        <end position="217"/>
    </location>
</feature>
<accession>E4X811</accession>
<dbReference type="GO" id="GO:0032039">
    <property type="term" value="C:integrator complex"/>
    <property type="evidence" value="ECO:0007669"/>
    <property type="project" value="InterPro"/>
</dbReference>